<dbReference type="EMBL" id="CP071090">
    <property type="protein sequence ID" value="QSQ28410.1"/>
    <property type="molecule type" value="Genomic_DNA"/>
</dbReference>
<protein>
    <submittedName>
        <fullName evidence="1">Uncharacterized protein</fullName>
    </submittedName>
</protein>
<evidence type="ECO:0000313" key="2">
    <source>
        <dbReference type="Proteomes" id="UP000662747"/>
    </source>
</evidence>
<proteinExistence type="predicted"/>
<sequence>MELERMHLAALLLTTESDLRQALDALDGSEESRQRHAAAEARAVAAQSVAEELLRVAPWAARA</sequence>
<accession>A0ABX7PDI8</accession>
<dbReference type="Proteomes" id="UP000662747">
    <property type="component" value="Chromosome"/>
</dbReference>
<name>A0ABX7PDI8_9BACT</name>
<reference evidence="1 2" key="1">
    <citation type="submission" date="2021-02" db="EMBL/GenBank/DDBJ databases">
        <title>De Novo genome assembly of isolated myxobacteria.</title>
        <authorList>
            <person name="Stevens D.C."/>
        </authorList>
    </citation>
    <scope>NUCLEOTIDE SEQUENCE [LARGE SCALE GENOMIC DNA]</scope>
    <source>
        <strain evidence="2">SCPEA02</strain>
    </source>
</reference>
<keyword evidence="2" id="KW-1185">Reference proteome</keyword>
<gene>
    <name evidence="1" type="ORF">JY651_36875</name>
</gene>
<organism evidence="1 2">
    <name type="scientific">Pyxidicoccus parkwayensis</name>
    <dbReference type="NCBI Taxonomy" id="2813578"/>
    <lineage>
        <taxon>Bacteria</taxon>
        <taxon>Pseudomonadati</taxon>
        <taxon>Myxococcota</taxon>
        <taxon>Myxococcia</taxon>
        <taxon>Myxococcales</taxon>
        <taxon>Cystobacterineae</taxon>
        <taxon>Myxococcaceae</taxon>
        <taxon>Pyxidicoccus</taxon>
    </lineage>
</organism>
<evidence type="ECO:0000313" key="1">
    <source>
        <dbReference type="EMBL" id="QSQ28410.1"/>
    </source>
</evidence>